<evidence type="ECO:0000256" key="5">
    <source>
        <dbReference type="ARBA" id="ARBA00023136"/>
    </source>
</evidence>
<keyword evidence="11" id="KW-1185">Reference proteome</keyword>
<feature type="transmembrane region" description="Helical" evidence="8">
    <location>
        <begin position="333"/>
        <end position="352"/>
    </location>
</feature>
<dbReference type="GO" id="GO:0050909">
    <property type="term" value="P:sensory perception of taste"/>
    <property type="evidence" value="ECO:0007669"/>
    <property type="project" value="InterPro"/>
</dbReference>
<dbReference type="GO" id="GO:0030424">
    <property type="term" value="C:axon"/>
    <property type="evidence" value="ECO:0007669"/>
    <property type="project" value="TreeGrafter"/>
</dbReference>
<dbReference type="GO" id="GO:0005886">
    <property type="term" value="C:plasma membrane"/>
    <property type="evidence" value="ECO:0007669"/>
    <property type="project" value="UniProtKB-SubCell"/>
</dbReference>
<dbReference type="GO" id="GO:0007165">
    <property type="term" value="P:signal transduction"/>
    <property type="evidence" value="ECO:0007669"/>
    <property type="project" value="UniProtKB-KW"/>
</dbReference>
<dbReference type="Pfam" id="PF08395">
    <property type="entry name" value="7tm_7"/>
    <property type="match status" value="1"/>
</dbReference>
<evidence type="ECO:0000256" key="7">
    <source>
        <dbReference type="ARBA" id="ARBA00023224"/>
    </source>
</evidence>
<dbReference type="PANTHER" id="PTHR21143:SF104">
    <property type="entry name" value="GUSTATORY RECEPTOR 8A-RELATED"/>
    <property type="match status" value="1"/>
</dbReference>
<feature type="transmembrane region" description="Helical" evidence="8">
    <location>
        <begin position="63"/>
        <end position="83"/>
    </location>
</feature>
<evidence type="ECO:0000313" key="10">
    <source>
        <dbReference type="EMBL" id="KAJ3647509.1"/>
    </source>
</evidence>
<keyword evidence="4 8" id="KW-1133">Transmembrane helix</keyword>
<evidence type="ECO:0000256" key="6">
    <source>
        <dbReference type="ARBA" id="ARBA00023170"/>
    </source>
</evidence>
<comment type="similarity">
    <text evidence="8">Belongs to the insect chemoreceptor superfamily. Gustatory receptor (GR) family.</text>
</comment>
<keyword evidence="7 8" id="KW-0807">Transducer</keyword>
<feature type="transmembrane region" description="Helical" evidence="8">
    <location>
        <begin position="222"/>
        <end position="242"/>
    </location>
</feature>
<dbReference type="GO" id="GO:0008049">
    <property type="term" value="P:male courtship behavior"/>
    <property type="evidence" value="ECO:0007669"/>
    <property type="project" value="TreeGrafter"/>
</dbReference>
<dbReference type="GO" id="GO:0030425">
    <property type="term" value="C:dendrite"/>
    <property type="evidence" value="ECO:0007669"/>
    <property type="project" value="TreeGrafter"/>
</dbReference>
<evidence type="ECO:0000256" key="3">
    <source>
        <dbReference type="ARBA" id="ARBA00022692"/>
    </source>
</evidence>
<dbReference type="GO" id="GO:0043025">
    <property type="term" value="C:neuronal cell body"/>
    <property type="evidence" value="ECO:0007669"/>
    <property type="project" value="TreeGrafter"/>
</dbReference>
<keyword evidence="6 8" id="KW-0675">Receptor</keyword>
<evidence type="ECO:0000313" key="11">
    <source>
        <dbReference type="Proteomes" id="UP001168821"/>
    </source>
</evidence>
<keyword evidence="9" id="KW-0732">Signal</keyword>
<comment type="subcellular location">
    <subcellularLocation>
        <location evidence="1 8">Cell membrane</location>
        <topology evidence="1 8">Multi-pass membrane protein</topology>
    </subcellularLocation>
</comment>
<feature type="signal peptide" evidence="9">
    <location>
        <begin position="1"/>
        <end position="17"/>
    </location>
</feature>
<keyword evidence="5 8" id="KW-0472">Membrane</keyword>
<feature type="transmembrane region" description="Helical" evidence="8">
    <location>
        <begin position="158"/>
        <end position="177"/>
    </location>
</feature>
<comment type="caution">
    <text evidence="10">The sequence shown here is derived from an EMBL/GenBank/DDBJ whole genome shotgun (WGS) entry which is preliminary data.</text>
</comment>
<organism evidence="10 11">
    <name type="scientific">Zophobas morio</name>
    <dbReference type="NCBI Taxonomy" id="2755281"/>
    <lineage>
        <taxon>Eukaryota</taxon>
        <taxon>Metazoa</taxon>
        <taxon>Ecdysozoa</taxon>
        <taxon>Arthropoda</taxon>
        <taxon>Hexapoda</taxon>
        <taxon>Insecta</taxon>
        <taxon>Pterygota</taxon>
        <taxon>Neoptera</taxon>
        <taxon>Endopterygota</taxon>
        <taxon>Coleoptera</taxon>
        <taxon>Polyphaga</taxon>
        <taxon>Cucujiformia</taxon>
        <taxon>Tenebrionidae</taxon>
        <taxon>Zophobas</taxon>
    </lineage>
</organism>
<feature type="transmembrane region" description="Helical" evidence="8">
    <location>
        <begin position="114"/>
        <end position="137"/>
    </location>
</feature>
<evidence type="ECO:0000256" key="9">
    <source>
        <dbReference type="SAM" id="SignalP"/>
    </source>
</evidence>
<feature type="chain" id="PRO_5041250930" description="Gustatory receptor" evidence="9">
    <location>
        <begin position="18"/>
        <end position="373"/>
    </location>
</feature>
<keyword evidence="2 8" id="KW-1003">Cell membrane</keyword>
<evidence type="ECO:0000256" key="8">
    <source>
        <dbReference type="RuleBase" id="RU363108"/>
    </source>
</evidence>
<dbReference type="GO" id="GO:0007635">
    <property type="term" value="P:chemosensory behavior"/>
    <property type="evidence" value="ECO:0007669"/>
    <property type="project" value="TreeGrafter"/>
</dbReference>
<protein>
    <recommendedName>
        <fullName evidence="8">Gustatory receptor</fullName>
    </recommendedName>
</protein>
<accession>A0AA38I1J3</accession>
<gene>
    <name evidence="10" type="ORF">Zmor_019383</name>
</gene>
<name>A0AA38I1J3_9CUCU</name>
<evidence type="ECO:0000256" key="1">
    <source>
        <dbReference type="ARBA" id="ARBA00004651"/>
    </source>
</evidence>
<feature type="transmembrane region" description="Helical" evidence="8">
    <location>
        <begin position="32"/>
        <end position="51"/>
    </location>
</feature>
<sequence length="373" mass="43281">MGFPLLRLVLQVGKILALVPSCQRPLTFWQKFYPFVMAGLVTLGVGIAMIFRAPFYQESSGFGVIIQILLDSTLYILNIYSILTSHGKNYVWCKLLKNLKTVDDNYSIREHSNYWRFIGVNVLFWGGQTYMSYWGYSAIGFDFFRQFAIEYLQMYDELVINFLFYAVLTMLLTRYHALTKQLQYHLFLLTKYGNTTQFTKACSKIKLDFCRLKVCADIANDIFGWPLLFTIVYACLQTLLYLEIIVVTPISLNSILYVLIIIFLHYMYVIINIFLCESVSNQAKKTIQVATNCEKYFLGERGPDHDDLQHFIVVVNDNMPIFSAARFFEINRMTVFSTLNVVITFLIVMVQFERAKQSGCRQSCDNETQNALH</sequence>
<comment type="function">
    <text evidence="8">Gustatory receptor which mediates acceptance or avoidance behavior, depending on its substrates.</text>
</comment>
<dbReference type="EMBL" id="JALNTZ010000006">
    <property type="protein sequence ID" value="KAJ3647509.1"/>
    <property type="molecule type" value="Genomic_DNA"/>
</dbReference>
<evidence type="ECO:0000256" key="4">
    <source>
        <dbReference type="ARBA" id="ARBA00022989"/>
    </source>
</evidence>
<dbReference type="PANTHER" id="PTHR21143">
    <property type="entry name" value="INVERTEBRATE GUSTATORY RECEPTOR"/>
    <property type="match status" value="1"/>
</dbReference>
<proteinExistence type="inferred from homology"/>
<dbReference type="AlphaFoldDB" id="A0AA38I1J3"/>
<reference evidence="10" key="1">
    <citation type="journal article" date="2023" name="G3 (Bethesda)">
        <title>Whole genome assemblies of Zophobas morio and Tenebrio molitor.</title>
        <authorList>
            <person name="Kaur S."/>
            <person name="Stinson S.A."/>
            <person name="diCenzo G.C."/>
        </authorList>
    </citation>
    <scope>NUCLEOTIDE SEQUENCE</scope>
    <source>
        <strain evidence="10">QUZm001</strain>
    </source>
</reference>
<dbReference type="Proteomes" id="UP001168821">
    <property type="component" value="Unassembled WGS sequence"/>
</dbReference>
<dbReference type="InterPro" id="IPR013604">
    <property type="entry name" value="7TM_chemorcpt"/>
</dbReference>
<feature type="transmembrane region" description="Helical" evidence="8">
    <location>
        <begin position="254"/>
        <end position="275"/>
    </location>
</feature>
<keyword evidence="3 8" id="KW-0812">Transmembrane</keyword>
<evidence type="ECO:0000256" key="2">
    <source>
        <dbReference type="ARBA" id="ARBA00022475"/>
    </source>
</evidence>